<evidence type="ECO:0000313" key="2">
    <source>
        <dbReference type="Proteomes" id="UP000317371"/>
    </source>
</evidence>
<keyword evidence="2" id="KW-1185">Reference proteome</keyword>
<gene>
    <name evidence="1" type="ORF">FKZ61_21325</name>
</gene>
<dbReference type="Gene3D" id="2.130.10.10">
    <property type="entry name" value="YVTN repeat-like/Quinoprotein amine dehydrogenase"/>
    <property type="match status" value="1"/>
</dbReference>
<dbReference type="SUPFAM" id="SSF110296">
    <property type="entry name" value="Oligoxyloglucan reducing end-specific cellobiohydrolase"/>
    <property type="match status" value="1"/>
</dbReference>
<dbReference type="AlphaFoldDB" id="A0A540V9K5"/>
<comment type="caution">
    <text evidence="1">The sequence shown here is derived from an EMBL/GenBank/DDBJ whole genome shotgun (WGS) entry which is preliminary data.</text>
</comment>
<protein>
    <submittedName>
        <fullName evidence="1">Exo-alpha-sialidase</fullName>
    </submittedName>
</protein>
<sequence>MGRALTKRHAGFFERRIRNPLSFVYDIYQYGKARELLSFLVWESFHRLHLFPKSRYLRFTPHEPLILRGDQPDSPAFGDRLCGAIQDLGLTATPSPHNWKLFSFGHHGEMIGCLYPDDRALYVSTDGGDTVKLVTRFPERIKAIFVSSRNVLFVCVKGAVYRSANGGDSFARVLNLGSSESFFRHNNAMTETPDGTLLIGEYGNVWEGNRWRKLAYLYFSADEGRTWQRSDFLIHQGINKHVHLVKYSRIFNRIFMADGDNYKKLWVCDSLDFTDLLNPEHWHPVNRFHIQMGGYTAAVECDGRLFFGTDYQGGTNFLVYTSDGYHFEKKVIPDPYRRSPIDNMVLRRSRDGIEIWALLPYSAANTRCLLMVTKDGGETWSRVIEYSRDTHKVWLLNTSDEIADELYVSVEAPDSGKRAVYQIADL</sequence>
<dbReference type="RefSeq" id="WP_141612193.1">
    <property type="nucleotide sequence ID" value="NZ_VIGC02000040.1"/>
</dbReference>
<dbReference type="OrthoDB" id="1274791at2"/>
<dbReference type="InterPro" id="IPR015943">
    <property type="entry name" value="WD40/YVTN_repeat-like_dom_sf"/>
</dbReference>
<dbReference type="InParanoid" id="A0A540V9K5"/>
<organism evidence="1 2">
    <name type="scientific">Litorilinea aerophila</name>
    <dbReference type="NCBI Taxonomy" id="1204385"/>
    <lineage>
        <taxon>Bacteria</taxon>
        <taxon>Bacillati</taxon>
        <taxon>Chloroflexota</taxon>
        <taxon>Caldilineae</taxon>
        <taxon>Caldilineales</taxon>
        <taxon>Caldilineaceae</taxon>
        <taxon>Litorilinea</taxon>
    </lineage>
</organism>
<dbReference type="Proteomes" id="UP000317371">
    <property type="component" value="Unassembled WGS sequence"/>
</dbReference>
<reference evidence="1 2" key="1">
    <citation type="submission" date="2019-06" db="EMBL/GenBank/DDBJ databases">
        <title>Genome sequence of Litorilinea aerophila BAA-2444.</title>
        <authorList>
            <person name="Maclea K.S."/>
            <person name="Maurais E.G."/>
            <person name="Iannazzi L.C."/>
        </authorList>
    </citation>
    <scope>NUCLEOTIDE SEQUENCE [LARGE SCALE GENOMIC DNA]</scope>
    <source>
        <strain evidence="1 2">ATCC BAA-2444</strain>
    </source>
</reference>
<name>A0A540V9K5_9CHLR</name>
<proteinExistence type="predicted"/>
<evidence type="ECO:0000313" key="1">
    <source>
        <dbReference type="EMBL" id="TQE93412.1"/>
    </source>
</evidence>
<dbReference type="EMBL" id="VIGC01000040">
    <property type="protein sequence ID" value="TQE93412.1"/>
    <property type="molecule type" value="Genomic_DNA"/>
</dbReference>
<accession>A0A540V9K5</accession>